<feature type="repeat" description="WD" evidence="5">
    <location>
        <begin position="1034"/>
        <end position="1075"/>
    </location>
</feature>
<feature type="repeat" description="WD" evidence="5">
    <location>
        <begin position="948"/>
        <end position="989"/>
    </location>
</feature>
<dbReference type="HOGENOM" id="CLU_000288_6_3_1"/>
<keyword evidence="2" id="KW-0507">mRNA processing</keyword>
<dbReference type="SUPFAM" id="SSF52540">
    <property type="entry name" value="P-loop containing nucleoside triphosphate hydrolases"/>
    <property type="match status" value="1"/>
</dbReference>
<dbReference type="InterPro" id="IPR011047">
    <property type="entry name" value="Quinoprotein_ADH-like_sf"/>
</dbReference>
<dbReference type="CDD" id="cd00200">
    <property type="entry name" value="WD40"/>
    <property type="match status" value="2"/>
</dbReference>
<dbReference type="GO" id="GO:0071013">
    <property type="term" value="C:catalytic step 2 spliceosome"/>
    <property type="evidence" value="ECO:0007669"/>
    <property type="project" value="TreeGrafter"/>
</dbReference>
<dbReference type="InterPro" id="IPR019775">
    <property type="entry name" value="WD40_repeat_CS"/>
</dbReference>
<dbReference type="PROSITE" id="PS00678">
    <property type="entry name" value="WD_REPEATS_1"/>
    <property type="match status" value="11"/>
</dbReference>
<keyword evidence="8" id="KW-1185">Reference proteome</keyword>
<sequence length="1290" mass="140546">ECMEGTRQDILAVIRSWVDDINAPNILWLKGYPGVGKSAVASSLVEHLGPLKRLGSSFFFRRDNANDMTPNALWRVVASDLVRQYPPIKEKIVAALKLDEAILKTVNADKLFCQLIFEPLVDSAKMLSEALPVVVIDALDECGGLEGQHSEHRRNLLQTLKSWSRLPGQFKLFVTSRDESDINQLFSTTGHHLVEICTGESVKPQSSQDIATFLKDRFQKIACKFSRSLPLDWPGQQVIQDLTTMAQGLFIWVRVITNFADRGVPQKRLNQILSGGGAGGMTALYSLILKISFSDQIDDEDFIEHLHSVLGAVILAKVPLSMSSLRHLLSIQPDTMEYICNGLQAVMDSQSTLRIHHQSFVDFLIDQNECPQMFFIDRKRESWTLVVACLRTMEKDLRFNICNLETSYIRNEDVQDIATRVDACVSPQLGYASCFWASHLAETPFKPEIMGQLDNFMIKQFLYWLEILSVMKRVNIASGMLWTLINYLQIGGQTDAMARDMQKFVATFGSVISRSLPHIYLSALPFAPRNSAVSRSYIKDYPKTLTVQTGGLGEWPVTQNVLVGHEGGLKAISFSPDGKRIVSGSSDKTIRVWDAETGEVVAGPLEGHDGPVLSIGFSPDGRRIVSGSSDRTARVWNAETGELVTEPLKGHADAVNSVGFSPDGKRILSGSSDRTIRVWDVETGEVVTGPLKGHDGLVVSVKFSPDGRKIVSGSSDRTIRVCDAETGKVVTGPLEGHSSPVLSVVFSFDGRRIISGSSDRTVRVWNADTGELIIGPLKGHADAVNSVDFSPDGRKIVSGSSDSTIRVWNTETGEIVAGPLKGHNDWVRSVEFSPDGRRIASGSSDKTIRVWDAETSVVPGSLEGHNGPVLSVSYSPDGKMIVSGSTDRTVRVWDAETGNVVAGPLKGHIDAVNSVSFSPNGKRIVSGSGDKAIRMWDAETGKAVAKPLKGHNGTILSVKFSLNGKKIVSGSSDKTVRVWDAETGKVVAGPLTGHKDWVRSVEFSPDGKQIVSSSDDRTIRLWDVETGKAVAGPLEGHNGIVLSVSFSPDGRKIVSSSDDKTIRVWDAKTRKVIAGPLEGHNGLVFSVGFSPDGTKIVSGSSDGTIRVWDPNTGKMVAGPLKGHIDAVNSICFSPDSRRIVSASKDRSIRVWDAEIGEVVPGQLQGHIAAINSVASALNHKCIVSNPEKALVQVSAAASYTVSPLICVPRFIDKAQRWQYSTSINPCFDDNSEIEEGWVLGPNSELLFWVPPDLRAGLYRPGNTLVIGPTSTTILDLKTFVYGESWVKCRE</sequence>
<dbReference type="Pfam" id="PF24883">
    <property type="entry name" value="NPHP3_N"/>
    <property type="match status" value="1"/>
</dbReference>
<feature type="repeat" description="WD" evidence="5">
    <location>
        <begin position="905"/>
        <end position="946"/>
    </location>
</feature>
<dbReference type="PRINTS" id="PR00320">
    <property type="entry name" value="GPROTEINBRPT"/>
</dbReference>
<feature type="non-terminal residue" evidence="7">
    <location>
        <position position="1"/>
    </location>
</feature>
<dbReference type="Pfam" id="PF00400">
    <property type="entry name" value="WD40"/>
    <property type="match status" value="14"/>
</dbReference>
<dbReference type="GO" id="GO:0008380">
    <property type="term" value="P:RNA splicing"/>
    <property type="evidence" value="ECO:0007669"/>
    <property type="project" value="UniProtKB-KW"/>
</dbReference>
<feature type="repeat" description="WD" evidence="5">
    <location>
        <begin position="562"/>
        <end position="603"/>
    </location>
</feature>
<reference evidence="8" key="2">
    <citation type="submission" date="2015-01" db="EMBL/GenBank/DDBJ databases">
        <title>Evolutionary Origins and Diversification of the Mycorrhizal Mutualists.</title>
        <authorList>
            <consortium name="DOE Joint Genome Institute"/>
            <consortium name="Mycorrhizal Genomics Consortium"/>
            <person name="Kohler A."/>
            <person name="Kuo A."/>
            <person name="Nagy L.G."/>
            <person name="Floudas D."/>
            <person name="Copeland A."/>
            <person name="Barry K.W."/>
            <person name="Cichocki N."/>
            <person name="Veneault-Fourrey C."/>
            <person name="LaButti K."/>
            <person name="Lindquist E.A."/>
            <person name="Lipzen A."/>
            <person name="Lundell T."/>
            <person name="Morin E."/>
            <person name="Murat C."/>
            <person name="Riley R."/>
            <person name="Ohm R."/>
            <person name="Sun H."/>
            <person name="Tunlid A."/>
            <person name="Henrissat B."/>
            <person name="Grigoriev I.V."/>
            <person name="Hibbett D.S."/>
            <person name="Martin F."/>
        </authorList>
    </citation>
    <scope>NUCLEOTIDE SEQUENCE [LARGE SCALE GENOMIC DNA]</scope>
    <source>
        <strain evidence="8">MAFF 305830</strain>
    </source>
</reference>
<evidence type="ECO:0000256" key="2">
    <source>
        <dbReference type="ARBA" id="ARBA00022664"/>
    </source>
</evidence>
<dbReference type="OrthoDB" id="674604at2759"/>
<dbReference type="SUPFAM" id="SSF50978">
    <property type="entry name" value="WD40 repeat-like"/>
    <property type="match status" value="1"/>
</dbReference>
<dbReference type="InterPro" id="IPR027417">
    <property type="entry name" value="P-loop_NTPase"/>
</dbReference>
<dbReference type="InterPro" id="IPR001680">
    <property type="entry name" value="WD40_rpt"/>
</dbReference>
<dbReference type="GO" id="GO:0006397">
    <property type="term" value="P:mRNA processing"/>
    <property type="evidence" value="ECO:0007669"/>
    <property type="project" value="UniProtKB-KW"/>
</dbReference>
<evidence type="ECO:0000259" key="6">
    <source>
        <dbReference type="Pfam" id="PF24883"/>
    </source>
</evidence>
<feature type="repeat" description="WD" evidence="5">
    <location>
        <begin position="734"/>
        <end position="775"/>
    </location>
</feature>
<feature type="repeat" description="WD" evidence="5">
    <location>
        <begin position="1077"/>
        <end position="1118"/>
    </location>
</feature>
<evidence type="ECO:0000256" key="1">
    <source>
        <dbReference type="ARBA" id="ARBA00022574"/>
    </source>
</evidence>
<reference evidence="7 8" key="1">
    <citation type="submission" date="2014-04" db="EMBL/GenBank/DDBJ databases">
        <authorList>
            <consortium name="DOE Joint Genome Institute"/>
            <person name="Kuo A."/>
            <person name="Zuccaro A."/>
            <person name="Kohler A."/>
            <person name="Nagy L.G."/>
            <person name="Floudas D."/>
            <person name="Copeland A."/>
            <person name="Barry K.W."/>
            <person name="Cichocki N."/>
            <person name="Veneault-Fourrey C."/>
            <person name="LaButti K."/>
            <person name="Lindquist E.A."/>
            <person name="Lipzen A."/>
            <person name="Lundell T."/>
            <person name="Morin E."/>
            <person name="Murat C."/>
            <person name="Sun H."/>
            <person name="Tunlid A."/>
            <person name="Henrissat B."/>
            <person name="Grigoriev I.V."/>
            <person name="Hibbett D.S."/>
            <person name="Martin F."/>
            <person name="Nordberg H.P."/>
            <person name="Cantor M.N."/>
            <person name="Hua S.X."/>
        </authorList>
    </citation>
    <scope>NUCLEOTIDE SEQUENCE [LARGE SCALE GENOMIC DNA]</scope>
    <source>
        <strain evidence="7 8">MAFF 305830</strain>
    </source>
</reference>
<feature type="non-terminal residue" evidence="7">
    <location>
        <position position="1290"/>
    </location>
</feature>
<dbReference type="PROSITE" id="PS50082">
    <property type="entry name" value="WD_REPEATS_2"/>
    <property type="match status" value="14"/>
</dbReference>
<gene>
    <name evidence="7" type="ORF">M408DRAFT_53919</name>
</gene>
<dbReference type="PROSITE" id="PS50294">
    <property type="entry name" value="WD_REPEATS_REGION"/>
    <property type="match status" value="14"/>
</dbReference>
<dbReference type="SMART" id="SM00320">
    <property type="entry name" value="WD40"/>
    <property type="match status" value="14"/>
</dbReference>
<protein>
    <recommendedName>
        <fullName evidence="6">Nephrocystin 3-like N-terminal domain-containing protein</fullName>
    </recommendedName>
</protein>
<evidence type="ECO:0000256" key="4">
    <source>
        <dbReference type="ARBA" id="ARBA00023187"/>
    </source>
</evidence>
<feature type="repeat" description="WD" evidence="5">
    <location>
        <begin position="862"/>
        <end position="903"/>
    </location>
</feature>
<evidence type="ECO:0000313" key="8">
    <source>
        <dbReference type="Proteomes" id="UP000054097"/>
    </source>
</evidence>
<dbReference type="PANTHER" id="PTHR44006">
    <property type="entry name" value="U5 SMALL NUCLEAR RIBONUCLEOPROTEIN 40 KDA PROTEIN"/>
    <property type="match status" value="1"/>
</dbReference>
<feature type="repeat" description="WD" evidence="5">
    <location>
        <begin position="691"/>
        <end position="732"/>
    </location>
</feature>
<dbReference type="InterPro" id="IPR052234">
    <property type="entry name" value="U5_snRNP_Component"/>
</dbReference>
<dbReference type="PANTHER" id="PTHR44006:SF1">
    <property type="entry name" value="U5 SMALL NUCLEAR RIBONUCLEOPROTEIN 40 KDA PROTEIN"/>
    <property type="match status" value="1"/>
</dbReference>
<dbReference type="Proteomes" id="UP000054097">
    <property type="component" value="Unassembled WGS sequence"/>
</dbReference>
<evidence type="ECO:0000256" key="3">
    <source>
        <dbReference type="ARBA" id="ARBA00022737"/>
    </source>
</evidence>
<feature type="repeat" description="WD" evidence="5">
    <location>
        <begin position="648"/>
        <end position="689"/>
    </location>
</feature>
<name>A0A0C2W3L3_SERVB</name>
<feature type="repeat" description="WD" evidence="5">
    <location>
        <begin position="991"/>
        <end position="1032"/>
    </location>
</feature>
<proteinExistence type="predicted"/>
<organism evidence="7 8">
    <name type="scientific">Serendipita vermifera MAFF 305830</name>
    <dbReference type="NCBI Taxonomy" id="933852"/>
    <lineage>
        <taxon>Eukaryota</taxon>
        <taxon>Fungi</taxon>
        <taxon>Dikarya</taxon>
        <taxon>Basidiomycota</taxon>
        <taxon>Agaricomycotina</taxon>
        <taxon>Agaricomycetes</taxon>
        <taxon>Sebacinales</taxon>
        <taxon>Serendipitaceae</taxon>
        <taxon>Serendipita</taxon>
    </lineage>
</organism>
<feature type="repeat" description="WD" evidence="5">
    <location>
        <begin position="605"/>
        <end position="646"/>
    </location>
</feature>
<keyword evidence="3" id="KW-0677">Repeat</keyword>
<feature type="repeat" description="WD" evidence="5">
    <location>
        <begin position="820"/>
        <end position="855"/>
    </location>
</feature>
<dbReference type="InterPro" id="IPR056884">
    <property type="entry name" value="NPHP3-like_N"/>
</dbReference>
<dbReference type="EMBL" id="KN824395">
    <property type="protein sequence ID" value="KIM21058.1"/>
    <property type="molecule type" value="Genomic_DNA"/>
</dbReference>
<dbReference type="InterPro" id="IPR020472">
    <property type="entry name" value="WD40_PAC1"/>
</dbReference>
<keyword evidence="1 5" id="KW-0853">WD repeat</keyword>
<dbReference type="GO" id="GO:0003723">
    <property type="term" value="F:RNA binding"/>
    <property type="evidence" value="ECO:0007669"/>
    <property type="project" value="TreeGrafter"/>
</dbReference>
<evidence type="ECO:0000313" key="7">
    <source>
        <dbReference type="EMBL" id="KIM21058.1"/>
    </source>
</evidence>
<feature type="domain" description="Nephrocystin 3-like N-terminal" evidence="6">
    <location>
        <begin position="13"/>
        <end position="177"/>
    </location>
</feature>
<accession>A0A0C2W3L3</accession>
<dbReference type="STRING" id="933852.A0A0C2W3L3"/>
<dbReference type="InterPro" id="IPR015943">
    <property type="entry name" value="WD40/YVTN_repeat-like_dom_sf"/>
</dbReference>
<dbReference type="Gene3D" id="3.40.50.300">
    <property type="entry name" value="P-loop containing nucleotide triphosphate hydrolases"/>
    <property type="match status" value="1"/>
</dbReference>
<dbReference type="Gene3D" id="2.130.10.10">
    <property type="entry name" value="YVTN repeat-like/Quinoprotein amine dehydrogenase"/>
    <property type="match status" value="5"/>
</dbReference>
<dbReference type="SUPFAM" id="SSF50998">
    <property type="entry name" value="Quinoprotein alcohol dehydrogenase-like"/>
    <property type="match status" value="1"/>
</dbReference>
<evidence type="ECO:0000256" key="5">
    <source>
        <dbReference type="PROSITE-ProRule" id="PRU00221"/>
    </source>
</evidence>
<feature type="repeat" description="WD" evidence="5">
    <location>
        <begin position="1120"/>
        <end position="1161"/>
    </location>
</feature>
<keyword evidence="4" id="KW-0508">mRNA splicing</keyword>
<dbReference type="InterPro" id="IPR036322">
    <property type="entry name" value="WD40_repeat_dom_sf"/>
</dbReference>
<feature type="repeat" description="WD" evidence="5">
    <location>
        <begin position="777"/>
        <end position="818"/>
    </location>
</feature>